<proteinExistence type="predicted"/>
<dbReference type="InterPro" id="IPR001647">
    <property type="entry name" value="HTH_TetR"/>
</dbReference>
<name>A0A5A5U255_LEUCI</name>
<dbReference type="PANTHER" id="PTHR30055">
    <property type="entry name" value="HTH-TYPE TRANSCRIPTIONAL REGULATOR RUTR"/>
    <property type="match status" value="1"/>
</dbReference>
<evidence type="ECO:0000313" key="3">
    <source>
        <dbReference type="Proteomes" id="UP000323274"/>
    </source>
</evidence>
<dbReference type="InterPro" id="IPR050109">
    <property type="entry name" value="HTH-type_TetR-like_transc_reg"/>
</dbReference>
<protein>
    <submittedName>
        <fullName evidence="2">TetR family transcriptional regulator</fullName>
    </submittedName>
</protein>
<evidence type="ECO:0000256" key="1">
    <source>
        <dbReference type="ARBA" id="ARBA00023125"/>
    </source>
</evidence>
<dbReference type="Gene3D" id="1.10.357.10">
    <property type="entry name" value="Tetracycline Repressor, domain 2"/>
    <property type="match status" value="1"/>
</dbReference>
<dbReference type="Gene3D" id="1.10.10.60">
    <property type="entry name" value="Homeodomain-like"/>
    <property type="match status" value="1"/>
</dbReference>
<dbReference type="Pfam" id="PF00440">
    <property type="entry name" value="TetR_N"/>
    <property type="match status" value="1"/>
</dbReference>
<dbReference type="OMA" id="LWQQTYL"/>
<dbReference type="InterPro" id="IPR023772">
    <property type="entry name" value="DNA-bd_HTH_TetR-type_CS"/>
</dbReference>
<reference evidence="2 3" key="1">
    <citation type="submission" date="2019-04" db="EMBL/GenBank/DDBJ databases">
        <title>A pseudo-fructophilic Leuconostoc citreum strain F192-5 isolated from peel of satsuma mandarin: the first report for isolation and characterization of strain-dependent fructophilic-like characteristics.</title>
        <authorList>
            <person name="Maeno S."/>
            <person name="Tanizawa Y."/>
            <person name="Kajikawa A."/>
            <person name="Kanesaki Y."/>
            <person name="Kubota E."/>
            <person name="Arita M."/>
            <person name="Leon D."/>
            <person name="Endo A."/>
        </authorList>
    </citation>
    <scope>NUCLEOTIDE SEQUENCE [LARGE SCALE GENOMIC DNA]</scope>
    <source>
        <strain evidence="2 3">F192-5</strain>
    </source>
</reference>
<dbReference type="PRINTS" id="PR00455">
    <property type="entry name" value="HTHTETR"/>
</dbReference>
<dbReference type="RefSeq" id="WP_004904410.1">
    <property type="nucleotide sequence ID" value="NZ_BJJW01000008.1"/>
</dbReference>
<evidence type="ECO:0000313" key="2">
    <source>
        <dbReference type="EMBL" id="GDZ84126.1"/>
    </source>
</evidence>
<dbReference type="AlphaFoldDB" id="A0A5A5U255"/>
<comment type="caution">
    <text evidence="2">The sequence shown here is derived from an EMBL/GenBank/DDBJ whole genome shotgun (WGS) entry which is preliminary data.</text>
</comment>
<dbReference type="PROSITE" id="PS01081">
    <property type="entry name" value="HTH_TETR_1"/>
    <property type="match status" value="1"/>
</dbReference>
<dbReference type="InterPro" id="IPR009057">
    <property type="entry name" value="Homeodomain-like_sf"/>
</dbReference>
<dbReference type="PROSITE" id="PS50977">
    <property type="entry name" value="HTH_TETR_2"/>
    <property type="match status" value="1"/>
</dbReference>
<accession>A0A5A5U255</accession>
<gene>
    <name evidence="2" type="ORF">LCIT_13680</name>
</gene>
<dbReference type="PANTHER" id="PTHR30055:SF226">
    <property type="entry name" value="HTH-TYPE TRANSCRIPTIONAL REGULATOR PKSA"/>
    <property type="match status" value="1"/>
</dbReference>
<organism evidence="2 3">
    <name type="scientific">Leuconostoc citreum</name>
    <dbReference type="NCBI Taxonomy" id="33964"/>
    <lineage>
        <taxon>Bacteria</taxon>
        <taxon>Bacillati</taxon>
        <taxon>Bacillota</taxon>
        <taxon>Bacilli</taxon>
        <taxon>Lactobacillales</taxon>
        <taxon>Lactobacillaceae</taxon>
        <taxon>Leuconostoc</taxon>
    </lineage>
</organism>
<dbReference type="Proteomes" id="UP000323274">
    <property type="component" value="Unassembled WGS sequence"/>
</dbReference>
<dbReference type="GO" id="GO:0000976">
    <property type="term" value="F:transcription cis-regulatory region binding"/>
    <property type="evidence" value="ECO:0007669"/>
    <property type="project" value="TreeGrafter"/>
</dbReference>
<sequence length="196" mass="22088">MTVKTQANEATREKIMLAATTVFLSHGYEQTTTRDISKLLGISQPALYHYFGDKEALFVAVIKRVGHQVFSDMSDILAQQYAQPIDQLTALTTVIVTRHPRDVFTLIHGSFATLSAESQQQLGRVFGHDYVMPITHFFEQAAVKRRENIDARMAASFYITSLAPLFGSFHALDDNLNMTARIQQLLDLIFYGVSER</sequence>
<keyword evidence="1" id="KW-0238">DNA-binding</keyword>
<dbReference type="SUPFAM" id="SSF46689">
    <property type="entry name" value="Homeodomain-like"/>
    <property type="match status" value="1"/>
</dbReference>
<dbReference type="EMBL" id="BJJW01000008">
    <property type="protein sequence ID" value="GDZ84126.1"/>
    <property type="molecule type" value="Genomic_DNA"/>
</dbReference>
<dbReference type="GO" id="GO:0003700">
    <property type="term" value="F:DNA-binding transcription factor activity"/>
    <property type="evidence" value="ECO:0007669"/>
    <property type="project" value="TreeGrafter"/>
</dbReference>